<dbReference type="OrthoDB" id="3463619at2"/>
<feature type="region of interest" description="Disordered" evidence="1">
    <location>
        <begin position="1"/>
        <end position="28"/>
    </location>
</feature>
<feature type="region of interest" description="Disordered" evidence="1">
    <location>
        <begin position="70"/>
        <end position="140"/>
    </location>
</feature>
<feature type="compositionally biased region" description="Basic residues" evidence="1">
    <location>
        <begin position="370"/>
        <end position="380"/>
    </location>
</feature>
<evidence type="ECO:0000313" key="3">
    <source>
        <dbReference type="Proteomes" id="UP000322634"/>
    </source>
</evidence>
<gene>
    <name evidence="2" type="ORF">FXF65_10385</name>
</gene>
<dbReference type="Proteomes" id="UP000322634">
    <property type="component" value="Unassembled WGS sequence"/>
</dbReference>
<sequence length="380" mass="40847">MAGAISLGAVAPADAAVYGDPEPRRSLPPVCRYALSGGDRYTAHKCKEAWLAMTSERSRKRSARGRDFPRWMERFDRKPTVRDRPPAPDNLDEPAATPTTQGPRRHVRSSPPSAETATPRDPSPTPARTSKRADEMDSRPSSLQPVLLLGLLLPAAAAICYPFRHRLYAAAGWPAPTDPPTATPPPLVYRPVLDPFTISAAGLTGPGAIASARVLALTALDEHGDSSLVVIPRPDATVLFGLGEDELLDDDTAGLFIPGNLDAALAYLETELAIRENTGANGRRLLLVADCGTEAERIKALLVRHPGAVSAIALGTWTDEPVTVDDDGLVDAPKALASTLPKRLPAMSRTEARDRLLSALARQRQDQKPPPKRRSNPRRP</sequence>
<proteinExistence type="predicted"/>
<feature type="region of interest" description="Disordered" evidence="1">
    <location>
        <begin position="357"/>
        <end position="380"/>
    </location>
</feature>
<feature type="compositionally biased region" description="Basic and acidic residues" evidence="1">
    <location>
        <begin position="70"/>
        <end position="86"/>
    </location>
</feature>
<dbReference type="EMBL" id="VSFF01000004">
    <property type="protein sequence ID" value="TYC15755.1"/>
    <property type="molecule type" value="Genomic_DNA"/>
</dbReference>
<accession>A0A5D0UDR1</accession>
<organism evidence="2 3">
    <name type="scientific">Actinomadura syzygii</name>
    <dbReference type="NCBI Taxonomy" id="1427538"/>
    <lineage>
        <taxon>Bacteria</taxon>
        <taxon>Bacillati</taxon>
        <taxon>Actinomycetota</taxon>
        <taxon>Actinomycetes</taxon>
        <taxon>Streptosporangiales</taxon>
        <taxon>Thermomonosporaceae</taxon>
        <taxon>Actinomadura</taxon>
    </lineage>
</organism>
<keyword evidence="3" id="KW-1185">Reference proteome</keyword>
<reference evidence="2 3" key="1">
    <citation type="submission" date="2019-08" db="EMBL/GenBank/DDBJ databases">
        <title>Actinomadura sp. nov. CYP1-5 isolated from mountain soil.</title>
        <authorList>
            <person name="Songsumanus A."/>
            <person name="Kuncharoen N."/>
            <person name="Kudo T."/>
            <person name="Yuki M."/>
            <person name="Igarashi Y."/>
            <person name="Tanasupawat S."/>
        </authorList>
    </citation>
    <scope>NUCLEOTIDE SEQUENCE [LARGE SCALE GENOMIC DNA]</scope>
    <source>
        <strain evidence="2 3">GKU157</strain>
    </source>
</reference>
<evidence type="ECO:0000256" key="1">
    <source>
        <dbReference type="SAM" id="MobiDB-lite"/>
    </source>
</evidence>
<dbReference type="AlphaFoldDB" id="A0A5D0UDR1"/>
<evidence type="ECO:0000313" key="2">
    <source>
        <dbReference type="EMBL" id="TYC15755.1"/>
    </source>
</evidence>
<protein>
    <submittedName>
        <fullName evidence="2">Uncharacterized protein</fullName>
    </submittedName>
</protein>
<comment type="caution">
    <text evidence="2">The sequence shown here is derived from an EMBL/GenBank/DDBJ whole genome shotgun (WGS) entry which is preliminary data.</text>
</comment>
<name>A0A5D0UDR1_9ACTN</name>
<dbReference type="RefSeq" id="WP_148349551.1">
    <property type="nucleotide sequence ID" value="NZ_JBHSBF010000009.1"/>
</dbReference>